<keyword evidence="15 19" id="KW-0804">Transcription</keyword>
<evidence type="ECO:0000256" key="9">
    <source>
        <dbReference type="ARBA" id="ARBA00022771"/>
    </source>
</evidence>
<dbReference type="Pfam" id="PF02949">
    <property type="entry name" value="7tm_6"/>
    <property type="match status" value="2"/>
</dbReference>
<dbReference type="InterPro" id="IPR002909">
    <property type="entry name" value="IPT_dom"/>
</dbReference>
<evidence type="ECO:0000256" key="6">
    <source>
        <dbReference type="ARBA" id="ARBA00022692"/>
    </source>
</evidence>
<evidence type="ECO:0000256" key="19">
    <source>
        <dbReference type="RuleBase" id="RU004489"/>
    </source>
</evidence>
<dbReference type="Pfam" id="PF16423">
    <property type="entry name" value="COE1_HLH"/>
    <property type="match status" value="1"/>
</dbReference>
<keyword evidence="12 19" id="KW-0805">Transcription regulation</keyword>
<keyword evidence="6 21" id="KW-0812">Transmembrane</keyword>
<evidence type="ECO:0000256" key="16">
    <source>
        <dbReference type="ARBA" id="ARBA00023170"/>
    </source>
</evidence>
<dbReference type="GO" id="GO:0007165">
    <property type="term" value="P:signal transduction"/>
    <property type="evidence" value="ECO:0007669"/>
    <property type="project" value="UniProtKB-KW"/>
</dbReference>
<dbReference type="EMBL" id="JABDTM020025405">
    <property type="protein sequence ID" value="KAH0813312.1"/>
    <property type="molecule type" value="Genomic_DNA"/>
</dbReference>
<gene>
    <name evidence="23" type="ORF">GEV33_009479</name>
</gene>
<keyword evidence="16" id="KW-0675">Receptor</keyword>
<dbReference type="GO" id="GO:0048468">
    <property type="term" value="P:cell development"/>
    <property type="evidence" value="ECO:0007669"/>
    <property type="project" value="UniProtKB-ARBA"/>
</dbReference>
<dbReference type="SMART" id="SM00429">
    <property type="entry name" value="IPT"/>
    <property type="match status" value="1"/>
</dbReference>
<dbReference type="InterPro" id="IPR038173">
    <property type="entry name" value="COE_DBD_sf"/>
</dbReference>
<keyword evidence="17" id="KW-0807">Transducer</keyword>
<dbReference type="AlphaFoldDB" id="A0A8J6HF95"/>
<dbReference type="Pfam" id="PF16422">
    <property type="entry name" value="COE1_DBD"/>
    <property type="match status" value="1"/>
</dbReference>
<evidence type="ECO:0000256" key="12">
    <source>
        <dbReference type="ARBA" id="ARBA00023015"/>
    </source>
</evidence>
<evidence type="ECO:0000256" key="11">
    <source>
        <dbReference type="ARBA" id="ARBA00022989"/>
    </source>
</evidence>
<evidence type="ECO:0000313" key="24">
    <source>
        <dbReference type="Proteomes" id="UP000719412"/>
    </source>
</evidence>
<dbReference type="GO" id="GO:0016020">
    <property type="term" value="C:membrane"/>
    <property type="evidence" value="ECO:0007669"/>
    <property type="project" value="UniProtKB-SubCell"/>
</dbReference>
<dbReference type="InterPro" id="IPR032201">
    <property type="entry name" value="COE_HLH"/>
</dbReference>
<reference evidence="23" key="2">
    <citation type="submission" date="2021-08" db="EMBL/GenBank/DDBJ databases">
        <authorList>
            <person name="Eriksson T."/>
        </authorList>
    </citation>
    <scope>NUCLEOTIDE SEQUENCE</scope>
    <source>
        <strain evidence="23">Stoneville</strain>
        <tissue evidence="23">Whole head</tissue>
    </source>
</reference>
<protein>
    <recommendedName>
        <fullName evidence="22">IPT/TIG domain-containing protein</fullName>
    </recommendedName>
</protein>
<comment type="subcellular location">
    <subcellularLocation>
        <location evidence="2">Membrane</location>
        <topology evidence="2">Multi-pass membrane protein</topology>
    </subcellularLocation>
    <subcellularLocation>
        <location evidence="1 19">Nucleus</location>
    </subcellularLocation>
</comment>
<dbReference type="InterPro" id="IPR014756">
    <property type="entry name" value="Ig_E-set"/>
</dbReference>
<evidence type="ECO:0000256" key="15">
    <source>
        <dbReference type="ARBA" id="ARBA00023163"/>
    </source>
</evidence>
<dbReference type="InterPro" id="IPR013783">
    <property type="entry name" value="Ig-like_fold"/>
</dbReference>
<dbReference type="InterPro" id="IPR004117">
    <property type="entry name" value="7tm6_olfct_rcpt"/>
</dbReference>
<feature type="transmembrane region" description="Helical" evidence="21">
    <location>
        <begin position="617"/>
        <end position="637"/>
    </location>
</feature>
<evidence type="ECO:0000256" key="13">
    <source>
        <dbReference type="ARBA" id="ARBA00023125"/>
    </source>
</evidence>
<reference evidence="23" key="1">
    <citation type="journal article" date="2020" name="J Insects Food Feed">
        <title>The yellow mealworm (Tenebrio molitor) genome: a resource for the emerging insects as food and feed industry.</title>
        <authorList>
            <person name="Eriksson T."/>
            <person name="Andere A."/>
            <person name="Kelstrup H."/>
            <person name="Emery V."/>
            <person name="Picard C."/>
        </authorList>
    </citation>
    <scope>NUCLEOTIDE SEQUENCE</scope>
    <source>
        <strain evidence="23">Stoneville</strain>
        <tissue evidence="23">Whole head</tissue>
    </source>
</reference>
<keyword evidence="8" id="KW-0552">Olfaction</keyword>
<accession>A0A8J6HF95</accession>
<feature type="domain" description="IPT/TIG" evidence="22">
    <location>
        <begin position="184"/>
        <end position="268"/>
    </location>
</feature>
<keyword evidence="5" id="KW-0716">Sensory transduction</keyword>
<organism evidence="23 24">
    <name type="scientific">Tenebrio molitor</name>
    <name type="common">Yellow mealworm beetle</name>
    <dbReference type="NCBI Taxonomy" id="7067"/>
    <lineage>
        <taxon>Eukaryota</taxon>
        <taxon>Metazoa</taxon>
        <taxon>Ecdysozoa</taxon>
        <taxon>Arthropoda</taxon>
        <taxon>Hexapoda</taxon>
        <taxon>Insecta</taxon>
        <taxon>Pterygota</taxon>
        <taxon>Neoptera</taxon>
        <taxon>Endopterygota</taxon>
        <taxon>Coleoptera</taxon>
        <taxon>Polyphaga</taxon>
        <taxon>Cucujiformia</taxon>
        <taxon>Tenebrionidae</taxon>
        <taxon>Tenebrio</taxon>
    </lineage>
</organism>
<dbReference type="CDD" id="cd01175">
    <property type="entry name" value="IPT_COE"/>
    <property type="match status" value="1"/>
</dbReference>
<evidence type="ECO:0000256" key="8">
    <source>
        <dbReference type="ARBA" id="ARBA00022725"/>
    </source>
</evidence>
<keyword evidence="4 19" id="KW-0217">Developmental protein</keyword>
<evidence type="ECO:0000256" key="4">
    <source>
        <dbReference type="ARBA" id="ARBA00022473"/>
    </source>
</evidence>
<keyword evidence="7 19" id="KW-0479">Metal-binding</keyword>
<dbReference type="GO" id="GO:0005634">
    <property type="term" value="C:nucleus"/>
    <property type="evidence" value="ECO:0007669"/>
    <property type="project" value="UniProtKB-SubCell"/>
</dbReference>
<dbReference type="Gene3D" id="2.60.40.3180">
    <property type="entry name" value="Transcription factor COE1, DNA-binding domain"/>
    <property type="match status" value="1"/>
</dbReference>
<evidence type="ECO:0000256" key="1">
    <source>
        <dbReference type="ARBA" id="ARBA00004123"/>
    </source>
</evidence>
<name>A0A8J6HF95_TENMO</name>
<evidence type="ECO:0000256" key="5">
    <source>
        <dbReference type="ARBA" id="ARBA00022606"/>
    </source>
</evidence>
<feature type="transmembrane region" description="Helical" evidence="21">
    <location>
        <begin position="741"/>
        <end position="759"/>
    </location>
</feature>
<keyword evidence="10 19" id="KW-0862">Zinc</keyword>
<dbReference type="InterPro" id="IPR038006">
    <property type="entry name" value="COE_IPT"/>
</dbReference>
<dbReference type="Proteomes" id="UP000719412">
    <property type="component" value="Unassembled WGS sequence"/>
</dbReference>
<evidence type="ECO:0000256" key="10">
    <source>
        <dbReference type="ARBA" id="ARBA00022833"/>
    </source>
</evidence>
<evidence type="ECO:0000256" key="7">
    <source>
        <dbReference type="ARBA" id="ARBA00022723"/>
    </source>
</evidence>
<evidence type="ECO:0000259" key="22">
    <source>
        <dbReference type="SMART" id="SM00429"/>
    </source>
</evidence>
<dbReference type="PANTHER" id="PTHR10747">
    <property type="entry name" value="TRANSCRIPTION FACTOR COE FAMILY MEMBER"/>
    <property type="match status" value="1"/>
</dbReference>
<feature type="region of interest" description="Disordered" evidence="20">
    <location>
        <begin position="357"/>
        <end position="389"/>
    </location>
</feature>
<keyword evidence="11 21" id="KW-1133">Transmembrane helix</keyword>
<dbReference type="InterPro" id="IPR032200">
    <property type="entry name" value="COE_DBD"/>
</dbReference>
<dbReference type="GO" id="GO:0048731">
    <property type="term" value="P:system development"/>
    <property type="evidence" value="ECO:0007669"/>
    <property type="project" value="UniProtKB-ARBA"/>
</dbReference>
<keyword evidence="9 19" id="KW-0863">Zinc-finger</keyword>
<dbReference type="FunFam" id="2.60.40.10:FF:000021">
    <property type="entry name" value="transcription factor COE1 isoform X2"/>
    <property type="match status" value="1"/>
</dbReference>
<dbReference type="GO" id="GO:0005549">
    <property type="term" value="F:odorant binding"/>
    <property type="evidence" value="ECO:0007669"/>
    <property type="project" value="InterPro"/>
</dbReference>
<dbReference type="FunFam" id="1.10.287.4280:FF:000001">
    <property type="entry name" value="transcription factor COE1 isoform X2"/>
    <property type="match status" value="1"/>
</dbReference>
<keyword evidence="13 19" id="KW-0238">DNA-binding</keyword>
<evidence type="ECO:0000256" key="20">
    <source>
        <dbReference type="SAM" id="MobiDB-lite"/>
    </source>
</evidence>
<dbReference type="Gene3D" id="1.10.287.4280">
    <property type="match status" value="1"/>
</dbReference>
<dbReference type="GO" id="GO:0003677">
    <property type="term" value="F:DNA binding"/>
    <property type="evidence" value="ECO:0007669"/>
    <property type="project" value="UniProtKB-KW"/>
</dbReference>
<sequence>MDDISRFKRKIFHAKFDQNISLQRSIEVIEGEKFECGVDAGLDGRENTTSGPQVELDDGWNHTTAAVAPPEEAARDGVYNGTVLPVRSGYVAMVDGRISSGVSNAAYWPLRRHHPVVPMGTRVYRRGAGSHGRARASPREESVVIATQVSVDGPLLAISDNMFVHNNSKHGRRAKRLDPTEVATPCIKAISPSEGWTSGGSTVIIVGDNFFDGLQVVFGTMLVWSELITPHAIRVQTPPRHIPGVVEVTLSYKSKQFCKGAPGRFVYVSLNEPTIDYGFQRLQKLIPRHPGDPEKLPKEIILKRAADLAEALYTMPRNNQLSLSAPRSPTMANNGMTSTFNTYTGQLAVSVQDNGNEEYGRAQSSSVSPRGGGYCSSASTPHSSNGGSYGGNMNGYGGATPTSTAQLSNMLPSSPSAGIFNSTPISSEAGHYHFGAHNSKAAAASDKEKSAFAPVIRGSATPPTHPPAPALFHHQPVTGWHHLAVQYEQRHCLHNMTQINLQEAFKQNVVLLKAMGLWFFDGECFYKLFKYFVQSSLVFDSTSLIIYVALNIRTKKVTDTIYSLPGSLEVVLQSVLFRKNFTLIKKSLDNLQQQQFQPRTAAQKKILNDSIALSRTVFYSFFGLVFVMIGMWMVLPLTKEGKVLPTKYWIPFDYHLPVVYELLYIFECTCIIFHAFSNVALDTFFSIAMVQIGAQCDILCDTIRNMHEIAEADEEEENEYNKKMDKTLVECIHHYNLIEEYFVTSVLVLHIATMILFVVSSKDQELDVILEGTYVTVGATEALIKNALFRRNFTAITNTWHNLEKEEFQPRTDEQKMIIDDYVSSTQIVFKIFNTIVGLTGSTLIILPWLTEESDLPTNSWFPFDYHMPVLHEIAAQCDLVADTVRNIEEISKNFNTSKLSNHESIKSTILIECVHHYNLIRKRGIDIAIMQPTRLVNQLMVYGSSLEHCV</sequence>
<dbReference type="Pfam" id="PF01833">
    <property type="entry name" value="TIG"/>
    <property type="match status" value="1"/>
</dbReference>
<dbReference type="SUPFAM" id="SSF81296">
    <property type="entry name" value="E set domains"/>
    <property type="match status" value="1"/>
</dbReference>
<dbReference type="Gene3D" id="2.60.40.10">
    <property type="entry name" value="Immunoglobulins"/>
    <property type="match status" value="1"/>
</dbReference>
<comment type="similarity">
    <text evidence="3 19">Belongs to the COE family.</text>
</comment>
<evidence type="ECO:0000256" key="17">
    <source>
        <dbReference type="ARBA" id="ARBA00023224"/>
    </source>
</evidence>
<evidence type="ECO:0000256" key="14">
    <source>
        <dbReference type="ARBA" id="ARBA00023136"/>
    </source>
</evidence>
<dbReference type="InterPro" id="IPR003523">
    <property type="entry name" value="Transcription_factor_COE"/>
</dbReference>
<evidence type="ECO:0000256" key="21">
    <source>
        <dbReference type="SAM" id="Phobius"/>
    </source>
</evidence>
<feature type="transmembrane region" description="Helical" evidence="21">
    <location>
        <begin position="658"/>
        <end position="676"/>
    </location>
</feature>
<dbReference type="GO" id="GO:0004984">
    <property type="term" value="F:olfactory receptor activity"/>
    <property type="evidence" value="ECO:0007669"/>
    <property type="project" value="InterPro"/>
</dbReference>
<evidence type="ECO:0000256" key="18">
    <source>
        <dbReference type="ARBA" id="ARBA00023242"/>
    </source>
</evidence>
<keyword evidence="18 19" id="KW-0539">Nucleus</keyword>
<evidence type="ECO:0000313" key="23">
    <source>
        <dbReference type="EMBL" id="KAH0813312.1"/>
    </source>
</evidence>
<keyword evidence="14 21" id="KW-0472">Membrane</keyword>
<evidence type="ECO:0000256" key="3">
    <source>
        <dbReference type="ARBA" id="ARBA00010340"/>
    </source>
</evidence>
<evidence type="ECO:0000256" key="2">
    <source>
        <dbReference type="ARBA" id="ARBA00004141"/>
    </source>
</evidence>
<dbReference type="GO" id="GO:0008270">
    <property type="term" value="F:zinc ion binding"/>
    <property type="evidence" value="ECO:0007669"/>
    <property type="project" value="UniProtKB-KW"/>
</dbReference>
<proteinExistence type="inferred from homology"/>
<comment type="caution">
    <text evidence="23">The sequence shown here is derived from an EMBL/GenBank/DDBJ whole genome shotgun (WGS) entry which is preliminary data.</text>
</comment>
<keyword evidence="24" id="KW-1185">Reference proteome</keyword>
<dbReference type="GO" id="GO:0003700">
    <property type="term" value="F:DNA-binding transcription factor activity"/>
    <property type="evidence" value="ECO:0007669"/>
    <property type="project" value="InterPro"/>
</dbReference>